<dbReference type="AlphaFoldDB" id="A0A9P7MK81"/>
<dbReference type="InterPro" id="IPR000073">
    <property type="entry name" value="AB_hydrolase_1"/>
</dbReference>
<dbReference type="InterPro" id="IPR029058">
    <property type="entry name" value="AB_hydrolase_fold"/>
</dbReference>
<evidence type="ECO:0000256" key="1">
    <source>
        <dbReference type="SAM" id="MobiDB-lite"/>
    </source>
</evidence>
<dbReference type="OrthoDB" id="408373at2759"/>
<dbReference type="SUPFAM" id="SSF53474">
    <property type="entry name" value="alpha/beta-Hydrolases"/>
    <property type="match status" value="1"/>
</dbReference>
<dbReference type="Pfam" id="PF00561">
    <property type="entry name" value="Abhydrolase_1"/>
    <property type="match status" value="1"/>
</dbReference>
<evidence type="ECO:0000259" key="2">
    <source>
        <dbReference type="Pfam" id="PF00561"/>
    </source>
</evidence>
<proteinExistence type="predicted"/>
<feature type="domain" description="AB hydrolase-1" evidence="2">
    <location>
        <begin position="156"/>
        <end position="253"/>
    </location>
</feature>
<accession>A0A9P7MK81</accession>
<sequence>MSGHQSHTPHAANLGSPLRRPVPDDSFLSSEHSSAPPYVTSTYLLNSNSPTTVSSHLLLYRSPSITLPTLLLTPLAQAQSRPSSPWALSPMDTISPSWPIPLLVTTTALTVSLTVLTKAVLWPPRRAVLKSPLGKMGRGDCSAEGLVYGPETFPGGRDVDTPDLFGRGFSDGVGDLPHDTRLYTSQILLALASSPLSWTGTQAFHLVGYSLGGGIAVPFANAFPHMVASLVLLAPAGLIDASSFGRLNRFVFASGFVPERILAVLTGRRLQRPIAARAIQAAQAATVMAVAEADTKAPGEEAVPLEKGVLEYVRWMVRYHEGFVPAFMSCIRHAPLMGQHEQWRGLARRKAGTTAMIFAEADELIREPEYREQGLPLAGGEEHVVWRVVPGRHDFVMTHPGRILDEIDAFWASCA</sequence>
<name>A0A9P7MK81_9HYPO</name>
<gene>
    <name evidence="3" type="ORF">E4U60_001084</name>
</gene>
<dbReference type="PRINTS" id="PR00111">
    <property type="entry name" value="ABHYDROLASE"/>
</dbReference>
<keyword evidence="4" id="KW-1185">Reference proteome</keyword>
<evidence type="ECO:0000313" key="3">
    <source>
        <dbReference type="EMBL" id="KAG5948731.1"/>
    </source>
</evidence>
<dbReference type="Gene3D" id="3.40.50.1820">
    <property type="entry name" value="alpha/beta hydrolase"/>
    <property type="match status" value="1"/>
</dbReference>
<organism evidence="3 4">
    <name type="scientific">Claviceps pazoutovae</name>
    <dbReference type="NCBI Taxonomy" id="1649127"/>
    <lineage>
        <taxon>Eukaryota</taxon>
        <taxon>Fungi</taxon>
        <taxon>Dikarya</taxon>
        <taxon>Ascomycota</taxon>
        <taxon>Pezizomycotina</taxon>
        <taxon>Sordariomycetes</taxon>
        <taxon>Hypocreomycetidae</taxon>
        <taxon>Hypocreales</taxon>
        <taxon>Clavicipitaceae</taxon>
        <taxon>Claviceps</taxon>
    </lineage>
</organism>
<dbReference type="Proteomes" id="UP000706124">
    <property type="component" value="Unassembled WGS sequence"/>
</dbReference>
<evidence type="ECO:0000313" key="4">
    <source>
        <dbReference type="Proteomes" id="UP000706124"/>
    </source>
</evidence>
<feature type="region of interest" description="Disordered" evidence="1">
    <location>
        <begin position="1"/>
        <end position="33"/>
    </location>
</feature>
<protein>
    <recommendedName>
        <fullName evidence="2">AB hydrolase-1 domain-containing protein</fullName>
    </recommendedName>
</protein>
<comment type="caution">
    <text evidence="3">The sequence shown here is derived from an EMBL/GenBank/DDBJ whole genome shotgun (WGS) entry which is preliminary data.</text>
</comment>
<dbReference type="EMBL" id="SRPO01000014">
    <property type="protein sequence ID" value="KAG5948731.1"/>
    <property type="molecule type" value="Genomic_DNA"/>
</dbReference>
<reference evidence="3 4" key="1">
    <citation type="journal article" date="2020" name="bioRxiv">
        <title>Whole genome comparisons of ergot fungi reveals the divergence and evolution of species within the genus Claviceps are the result of varying mechanisms driving genome evolution and host range expansion.</title>
        <authorList>
            <person name="Wyka S.A."/>
            <person name="Mondo S.J."/>
            <person name="Liu M."/>
            <person name="Dettman J."/>
            <person name="Nalam V."/>
            <person name="Broders K.D."/>
        </authorList>
    </citation>
    <scope>NUCLEOTIDE SEQUENCE [LARGE SCALE GENOMIC DNA]</scope>
    <source>
        <strain evidence="3 4">CCC 1485</strain>
    </source>
</reference>